<sequence>MVSRRSFLQAAGLAAVGSATALAGCSSSCPDSGAPTPSTVLTPDSTPVAADLGVTTDWPTFHHDAANTGYATDATPPSDPALSWRAAVPSDGRPSAPVVANGAVYVRDGVGGLHALDVTDGTERWTVETTRAPETWFAGGGSPTAHGGHVFVAGRDGVFAVDAADGTVAWSDSLAATDSAVVAGGSVFVPTDGALAAYDAATGERRWRVSDFDGPVSRPAVAAGTVFAVGSDLVALASADGVEQWRRTVGASPTDLGFPVVADGSVFVGTYEGLVAYAPESGEVQWRFERGSGRGFTPPVVTPESLYTVEQPGEGPAAVYALDPDTGEPRPRWCSWIGEGAVGAATDDRVFAEVPAPDEADVSGREVQTFRSDTGAATWQFRASEWVGAPAVVDGAVVFTTGRGDVCAVGGDQQ</sequence>
<feature type="compositionally biased region" description="Polar residues" evidence="1">
    <location>
        <begin position="27"/>
        <end position="45"/>
    </location>
</feature>
<gene>
    <name evidence="3" type="ORF">ACFQJ9_13735</name>
</gene>
<protein>
    <submittedName>
        <fullName evidence="3">PQQ-binding-like beta-propeller repeat protein</fullName>
    </submittedName>
</protein>
<evidence type="ECO:0000313" key="3">
    <source>
        <dbReference type="EMBL" id="MFC7200460.1"/>
    </source>
</evidence>
<feature type="domain" description="Pyrrolo-quinoline quinone repeat" evidence="2">
    <location>
        <begin position="140"/>
        <end position="328"/>
    </location>
</feature>
<keyword evidence="4" id="KW-1185">Reference proteome</keyword>
<dbReference type="SUPFAM" id="SSF50998">
    <property type="entry name" value="Quinoprotein alcohol dehydrogenase-like"/>
    <property type="match status" value="2"/>
</dbReference>
<dbReference type="PANTHER" id="PTHR34512">
    <property type="entry name" value="CELL SURFACE PROTEIN"/>
    <property type="match status" value="1"/>
</dbReference>
<dbReference type="PROSITE" id="PS51318">
    <property type="entry name" value="TAT"/>
    <property type="match status" value="1"/>
</dbReference>
<dbReference type="PANTHER" id="PTHR34512:SF30">
    <property type="entry name" value="OUTER MEMBRANE PROTEIN ASSEMBLY FACTOR BAMB"/>
    <property type="match status" value="1"/>
</dbReference>
<dbReference type="InterPro" id="IPR018391">
    <property type="entry name" value="PQQ_b-propeller_rpt"/>
</dbReference>
<feature type="region of interest" description="Disordered" evidence="1">
    <location>
        <begin position="27"/>
        <end position="48"/>
    </location>
</feature>
<name>A0ABD5Z5M1_9EURY</name>
<dbReference type="AlphaFoldDB" id="A0ABD5Z5M1"/>
<evidence type="ECO:0000313" key="4">
    <source>
        <dbReference type="Proteomes" id="UP001596447"/>
    </source>
</evidence>
<proteinExistence type="predicted"/>
<dbReference type="Gene3D" id="2.40.128.630">
    <property type="match status" value="1"/>
</dbReference>
<dbReference type="SMART" id="SM00564">
    <property type="entry name" value="PQQ"/>
    <property type="match status" value="4"/>
</dbReference>
<dbReference type="RefSeq" id="WP_279527240.1">
    <property type="nucleotide sequence ID" value="NZ_CP122312.1"/>
</dbReference>
<dbReference type="NCBIfam" id="TIGR01409">
    <property type="entry name" value="TAT_signal_seq"/>
    <property type="match status" value="1"/>
</dbReference>
<comment type="caution">
    <text evidence="3">The sequence shown here is derived from an EMBL/GenBank/DDBJ whole genome shotgun (WGS) entry which is preliminary data.</text>
</comment>
<dbReference type="Gene3D" id="2.130.10.10">
    <property type="entry name" value="YVTN repeat-like/Quinoprotein amine dehydrogenase"/>
    <property type="match status" value="1"/>
</dbReference>
<dbReference type="Pfam" id="PF13360">
    <property type="entry name" value="PQQ_2"/>
    <property type="match status" value="1"/>
</dbReference>
<dbReference type="EMBL" id="JBHTAR010000011">
    <property type="protein sequence ID" value="MFC7200460.1"/>
    <property type="molecule type" value="Genomic_DNA"/>
</dbReference>
<dbReference type="Gene3D" id="2.40.10.480">
    <property type="match status" value="1"/>
</dbReference>
<evidence type="ECO:0000259" key="2">
    <source>
        <dbReference type="Pfam" id="PF13360"/>
    </source>
</evidence>
<reference evidence="3 4" key="1">
    <citation type="journal article" date="2019" name="Int. J. Syst. Evol. Microbiol.">
        <title>The Global Catalogue of Microorganisms (GCM) 10K type strain sequencing project: providing services to taxonomists for standard genome sequencing and annotation.</title>
        <authorList>
            <consortium name="The Broad Institute Genomics Platform"/>
            <consortium name="The Broad Institute Genome Sequencing Center for Infectious Disease"/>
            <person name="Wu L."/>
            <person name="Ma J."/>
        </authorList>
    </citation>
    <scope>NUCLEOTIDE SEQUENCE [LARGE SCALE GENOMIC DNA]</scope>
    <source>
        <strain evidence="3 4">XZGYJ-43</strain>
    </source>
</reference>
<evidence type="ECO:0000256" key="1">
    <source>
        <dbReference type="SAM" id="MobiDB-lite"/>
    </source>
</evidence>
<dbReference type="PROSITE" id="PS51257">
    <property type="entry name" value="PROKAR_LIPOPROTEIN"/>
    <property type="match status" value="1"/>
</dbReference>
<accession>A0ABD5Z5M1</accession>
<dbReference type="InterPro" id="IPR019546">
    <property type="entry name" value="TAT_signal_bac_arc"/>
</dbReference>
<dbReference type="InterPro" id="IPR002372">
    <property type="entry name" value="PQQ_rpt_dom"/>
</dbReference>
<dbReference type="Proteomes" id="UP001596447">
    <property type="component" value="Unassembled WGS sequence"/>
</dbReference>
<organism evidence="3 4">
    <name type="scientific">Halospeciosus flavus</name>
    <dbReference type="NCBI Taxonomy" id="3032283"/>
    <lineage>
        <taxon>Archaea</taxon>
        <taxon>Methanobacteriati</taxon>
        <taxon>Methanobacteriota</taxon>
        <taxon>Stenosarchaea group</taxon>
        <taxon>Halobacteria</taxon>
        <taxon>Halobacteriales</taxon>
        <taxon>Halobacteriaceae</taxon>
        <taxon>Halospeciosus</taxon>
    </lineage>
</organism>
<dbReference type="InterPro" id="IPR011047">
    <property type="entry name" value="Quinoprotein_ADH-like_sf"/>
</dbReference>
<dbReference type="InterPro" id="IPR006311">
    <property type="entry name" value="TAT_signal"/>
</dbReference>
<dbReference type="InterPro" id="IPR015943">
    <property type="entry name" value="WD40/YVTN_repeat-like_dom_sf"/>
</dbReference>